<dbReference type="SUPFAM" id="SSF48452">
    <property type="entry name" value="TPR-like"/>
    <property type="match status" value="1"/>
</dbReference>
<feature type="repeat" description="TPR" evidence="1">
    <location>
        <begin position="54"/>
        <end position="87"/>
    </location>
</feature>
<organism evidence="2 3">
    <name type="scientific">Thermospira aquatica</name>
    <dbReference type="NCBI Taxonomy" id="2828656"/>
    <lineage>
        <taxon>Bacteria</taxon>
        <taxon>Pseudomonadati</taxon>
        <taxon>Spirochaetota</taxon>
        <taxon>Spirochaetia</taxon>
        <taxon>Brevinematales</taxon>
        <taxon>Thermospiraceae</taxon>
        <taxon>Thermospira</taxon>
    </lineage>
</organism>
<protein>
    <recommendedName>
        <fullName evidence="4">Tetratricopeptide repeat protein</fullName>
    </recommendedName>
</protein>
<dbReference type="AlphaFoldDB" id="A0AAX3BCF8"/>
<keyword evidence="1" id="KW-0802">TPR repeat</keyword>
<gene>
    <name evidence="2" type="ORF">KDW03_10785</name>
</gene>
<dbReference type="InterPro" id="IPR019734">
    <property type="entry name" value="TPR_rpt"/>
</dbReference>
<dbReference type="PROSITE" id="PS50005">
    <property type="entry name" value="TPR"/>
    <property type="match status" value="1"/>
</dbReference>
<evidence type="ECO:0000256" key="1">
    <source>
        <dbReference type="PROSITE-ProRule" id="PRU00339"/>
    </source>
</evidence>
<keyword evidence="3" id="KW-1185">Reference proteome</keyword>
<evidence type="ECO:0000313" key="2">
    <source>
        <dbReference type="EMBL" id="URA09950.1"/>
    </source>
</evidence>
<evidence type="ECO:0008006" key="4">
    <source>
        <dbReference type="Google" id="ProtNLM"/>
    </source>
</evidence>
<dbReference type="Proteomes" id="UP001056539">
    <property type="component" value="Chromosome"/>
</dbReference>
<dbReference type="Gene3D" id="1.25.40.10">
    <property type="entry name" value="Tetratricopeptide repeat domain"/>
    <property type="match status" value="1"/>
</dbReference>
<dbReference type="EMBL" id="CP073355">
    <property type="protein sequence ID" value="URA09950.1"/>
    <property type="molecule type" value="Genomic_DNA"/>
</dbReference>
<evidence type="ECO:0000313" key="3">
    <source>
        <dbReference type="Proteomes" id="UP001056539"/>
    </source>
</evidence>
<dbReference type="RefSeq" id="WP_271435082.1">
    <property type="nucleotide sequence ID" value="NZ_CP073355.1"/>
</dbReference>
<dbReference type="InterPro" id="IPR011990">
    <property type="entry name" value="TPR-like_helical_dom_sf"/>
</dbReference>
<dbReference type="KEGG" id="taqu:KDW03_10785"/>
<name>A0AAX3BCF8_9SPIR</name>
<accession>A0AAX3BCF8</accession>
<proteinExistence type="predicted"/>
<reference evidence="2" key="2">
    <citation type="submission" date="2022-06" db="EMBL/GenBank/DDBJ databases">
        <title>Thermospira aquatica gen. nov., sp. nov.</title>
        <authorList>
            <person name="Ben Ali Gam Z."/>
            <person name="Labat M."/>
        </authorList>
    </citation>
    <scope>NUCLEOTIDE SEQUENCE</scope>
    <source>
        <strain evidence="2">F1F22</strain>
    </source>
</reference>
<reference evidence="2" key="1">
    <citation type="submission" date="2021-04" db="EMBL/GenBank/DDBJ databases">
        <authorList>
            <person name="Postec A."/>
        </authorList>
    </citation>
    <scope>NUCLEOTIDE SEQUENCE</scope>
    <source>
        <strain evidence="2">F1F22</strain>
    </source>
</reference>
<sequence>MQIQKLQPSDFSSFHETSRHHRVLSHLSQALSLRDKPVEFQPLVVNKEMIERFSEWYLRMGKTYEATKSYRQAISAYEKSYAVDPAYGKAASIESIRGKILEK</sequence>